<proteinExistence type="predicted"/>
<evidence type="ECO:0000313" key="3">
    <source>
        <dbReference type="Proteomes" id="UP000694522"/>
    </source>
</evidence>
<dbReference type="InterPro" id="IPR001870">
    <property type="entry name" value="B30.2/SPRY"/>
</dbReference>
<dbReference type="Proteomes" id="UP000694522">
    <property type="component" value="Unplaced"/>
</dbReference>
<dbReference type="Pfam" id="PF13765">
    <property type="entry name" value="PRY"/>
    <property type="match status" value="1"/>
</dbReference>
<feature type="domain" description="B30.2/SPRY" evidence="1">
    <location>
        <begin position="138"/>
        <end position="325"/>
    </location>
</feature>
<dbReference type="SUPFAM" id="SSF49899">
    <property type="entry name" value="Concanavalin A-like lectins/glucanases"/>
    <property type="match status" value="1"/>
</dbReference>
<dbReference type="PRINTS" id="PR01407">
    <property type="entry name" value="BUTYPHLNCDUF"/>
</dbReference>
<dbReference type="InterPro" id="IPR050143">
    <property type="entry name" value="TRIM/RBCC"/>
</dbReference>
<name>A0A8B9F0V2_9PSIT</name>
<organism evidence="2 3">
    <name type="scientific">Amazona collaria</name>
    <name type="common">yellow-billed parrot</name>
    <dbReference type="NCBI Taxonomy" id="241587"/>
    <lineage>
        <taxon>Eukaryota</taxon>
        <taxon>Metazoa</taxon>
        <taxon>Chordata</taxon>
        <taxon>Craniata</taxon>
        <taxon>Vertebrata</taxon>
        <taxon>Euteleostomi</taxon>
        <taxon>Archelosauria</taxon>
        <taxon>Archosauria</taxon>
        <taxon>Dinosauria</taxon>
        <taxon>Saurischia</taxon>
        <taxon>Theropoda</taxon>
        <taxon>Coelurosauria</taxon>
        <taxon>Aves</taxon>
        <taxon>Neognathae</taxon>
        <taxon>Neoaves</taxon>
        <taxon>Telluraves</taxon>
        <taxon>Australaves</taxon>
        <taxon>Psittaciformes</taxon>
        <taxon>Psittacidae</taxon>
        <taxon>Amazona</taxon>
    </lineage>
</organism>
<dbReference type="Pfam" id="PF00622">
    <property type="entry name" value="SPRY"/>
    <property type="match status" value="1"/>
</dbReference>
<dbReference type="CDD" id="cd12888">
    <property type="entry name" value="SPRY_PRY_TRIM7_like"/>
    <property type="match status" value="1"/>
</dbReference>
<dbReference type="InterPro" id="IPR003879">
    <property type="entry name" value="Butyrophylin_SPRY"/>
</dbReference>
<dbReference type="SMART" id="SM00449">
    <property type="entry name" value="SPRY"/>
    <property type="match status" value="1"/>
</dbReference>
<accession>A0A8B9F0V2</accession>
<dbReference type="PANTHER" id="PTHR24103">
    <property type="entry name" value="E3 UBIQUITIN-PROTEIN LIGASE TRIM"/>
    <property type="match status" value="1"/>
</dbReference>
<dbReference type="InterPro" id="IPR006574">
    <property type="entry name" value="PRY"/>
</dbReference>
<dbReference type="SMART" id="SM00589">
    <property type="entry name" value="PRY"/>
    <property type="match status" value="1"/>
</dbReference>
<dbReference type="Gene3D" id="2.60.120.920">
    <property type="match status" value="1"/>
</dbReference>
<dbReference type="InterPro" id="IPR013320">
    <property type="entry name" value="ConA-like_dom_sf"/>
</dbReference>
<dbReference type="PROSITE" id="PS50188">
    <property type="entry name" value="B302_SPRY"/>
    <property type="match status" value="1"/>
</dbReference>
<dbReference type="AlphaFoldDB" id="A0A8B9F0V2"/>
<keyword evidence="3" id="KW-1185">Reference proteome</keyword>
<dbReference type="InterPro" id="IPR003877">
    <property type="entry name" value="SPRY_dom"/>
</dbReference>
<protein>
    <recommendedName>
        <fullName evidence="1">B30.2/SPRY domain-containing protein</fullName>
    </recommendedName>
</protein>
<dbReference type="FunFam" id="2.60.120.920:FF:000004">
    <property type="entry name" value="Butyrophilin subfamily 1 member A1"/>
    <property type="match status" value="1"/>
</dbReference>
<dbReference type="Ensembl" id="ENSACOT00000002116.1">
    <property type="protein sequence ID" value="ENSACOP00000002053.1"/>
    <property type="gene ID" value="ENSACOG00000001476.1"/>
</dbReference>
<dbReference type="InterPro" id="IPR043136">
    <property type="entry name" value="B30.2/SPRY_sf"/>
</dbReference>
<evidence type="ECO:0000313" key="2">
    <source>
        <dbReference type="Ensembl" id="ENSACOP00000002053.1"/>
    </source>
</evidence>
<reference evidence="2" key="2">
    <citation type="submission" date="2025-09" db="UniProtKB">
        <authorList>
            <consortium name="Ensembl"/>
        </authorList>
    </citation>
    <scope>IDENTIFICATION</scope>
</reference>
<sequence>MPQCGSKKMGWLRGLCVGALQGKVASEQQSLRDAFTQLQEFLQEQKDVLLSQLDQVHEELNLERCRYTASISERETLLDTLIVEIERKCDQPMVEFLMDVGKTLDRCEAAKTPIPEPVSPGLERTLERLFKSSQMLTDMMAEFKVSLLSNIDRERVEVRLDPETASPYLNLSKDCKTVRLASGEQELHDNPKRFTGSPSVLGSKGFTAGRHYWDLEVGHGDSWAVGVAVESVQRKDSLSRALKKIWALRLDWNGQYTALHMPPTALELNQELRKIRVHLDYEGGQVTFCNAENMMQILQFKATFTEKVFPYFWLWSQETYIHLCA</sequence>
<reference evidence="2" key="1">
    <citation type="submission" date="2025-08" db="UniProtKB">
        <authorList>
            <consortium name="Ensembl"/>
        </authorList>
    </citation>
    <scope>IDENTIFICATION</scope>
</reference>
<evidence type="ECO:0000259" key="1">
    <source>
        <dbReference type="PROSITE" id="PS50188"/>
    </source>
</evidence>